<comment type="caution">
    <text evidence="3">The sequence shown here is derived from an EMBL/GenBank/DDBJ whole genome shotgun (WGS) entry which is preliminary data.</text>
</comment>
<dbReference type="PROSITE" id="PS50405">
    <property type="entry name" value="GST_CTER"/>
    <property type="match status" value="1"/>
</dbReference>
<name>A0A8J6XRA8_9CYAN</name>
<protein>
    <recommendedName>
        <fullName evidence="2">GST C-terminal domain-containing protein</fullName>
    </recommendedName>
</protein>
<dbReference type="SUPFAM" id="SSF47616">
    <property type="entry name" value="GST C-terminal domain-like"/>
    <property type="match status" value="1"/>
</dbReference>
<dbReference type="EMBL" id="JACXAE010000075">
    <property type="protein sequence ID" value="MBD2775132.1"/>
    <property type="molecule type" value="Genomic_DNA"/>
</dbReference>
<dbReference type="Gene3D" id="1.20.1050.10">
    <property type="match status" value="1"/>
</dbReference>
<dbReference type="InterPro" id="IPR036282">
    <property type="entry name" value="Glutathione-S-Trfase_C_sf"/>
</dbReference>
<organism evidence="3 4">
    <name type="scientific">Iningainema tapete BLCC-T55</name>
    <dbReference type="NCBI Taxonomy" id="2748662"/>
    <lineage>
        <taxon>Bacteria</taxon>
        <taxon>Bacillati</taxon>
        <taxon>Cyanobacteriota</taxon>
        <taxon>Cyanophyceae</taxon>
        <taxon>Nostocales</taxon>
        <taxon>Scytonemataceae</taxon>
        <taxon>Iningainema tapete</taxon>
    </lineage>
</organism>
<reference evidence="3" key="1">
    <citation type="submission" date="2020-09" db="EMBL/GenBank/DDBJ databases">
        <title>Iningainema tapete sp. nov. (Scytonemataceae, Cyanobacteria) from greenhouses in central Florida (USA) produces two types of nodularin with biosynthetic potential for microcystin-LR and anabaenopeptins.</title>
        <authorList>
            <person name="Berthold D.E."/>
            <person name="Lefler F.W."/>
            <person name="Huang I.-S."/>
            <person name="Abdulla H."/>
            <person name="Zimba P.V."/>
            <person name="Laughinghouse H.D. IV."/>
        </authorList>
    </citation>
    <scope>NUCLEOTIDE SEQUENCE</scope>
    <source>
        <strain evidence="3">BLCCT55</strain>
    </source>
</reference>
<evidence type="ECO:0000256" key="1">
    <source>
        <dbReference type="ARBA" id="ARBA00007409"/>
    </source>
</evidence>
<dbReference type="GO" id="GO:0008053">
    <property type="term" value="P:mitochondrial fusion"/>
    <property type="evidence" value="ECO:0007669"/>
    <property type="project" value="TreeGrafter"/>
</dbReference>
<dbReference type="PANTHER" id="PTHR44188:SF1">
    <property type="entry name" value="GDAP1, ISOFORM A"/>
    <property type="match status" value="1"/>
</dbReference>
<sequence>MLDQLEYSLNQSQWLCGATYSLADVVWTAVLNRWEELKFAHLWEGGKRRALATYFEHLKARPSFQEIQKDTMPIAMTLAGLRRIFLGF</sequence>
<keyword evidence="4" id="KW-1185">Reference proteome</keyword>
<evidence type="ECO:0000313" key="3">
    <source>
        <dbReference type="EMBL" id="MBD2775132.1"/>
    </source>
</evidence>
<dbReference type="InterPro" id="IPR010987">
    <property type="entry name" value="Glutathione-S-Trfase_C-like"/>
</dbReference>
<dbReference type="AlphaFoldDB" id="A0A8J6XRA8"/>
<proteinExistence type="inferred from homology"/>
<dbReference type="GO" id="GO:0000266">
    <property type="term" value="P:mitochondrial fission"/>
    <property type="evidence" value="ECO:0007669"/>
    <property type="project" value="TreeGrafter"/>
</dbReference>
<dbReference type="PANTHER" id="PTHR44188">
    <property type="entry name" value="GDAP1, ISOFORM A"/>
    <property type="match status" value="1"/>
</dbReference>
<accession>A0A8J6XRA8</accession>
<feature type="domain" description="GST C-terminal" evidence="2">
    <location>
        <begin position="1"/>
        <end position="88"/>
    </location>
</feature>
<comment type="similarity">
    <text evidence="1">Belongs to the GST superfamily.</text>
</comment>
<gene>
    <name evidence="3" type="ORF">ICL16_24465</name>
</gene>
<dbReference type="Pfam" id="PF00043">
    <property type="entry name" value="GST_C"/>
    <property type="match status" value="1"/>
</dbReference>
<evidence type="ECO:0000259" key="2">
    <source>
        <dbReference type="PROSITE" id="PS50405"/>
    </source>
</evidence>
<dbReference type="GO" id="GO:0006626">
    <property type="term" value="P:protein targeting to mitochondrion"/>
    <property type="evidence" value="ECO:0007669"/>
    <property type="project" value="TreeGrafter"/>
</dbReference>
<dbReference type="Proteomes" id="UP000629098">
    <property type="component" value="Unassembled WGS sequence"/>
</dbReference>
<evidence type="ECO:0000313" key="4">
    <source>
        <dbReference type="Proteomes" id="UP000629098"/>
    </source>
</evidence>
<dbReference type="InterPro" id="IPR004046">
    <property type="entry name" value="GST_C"/>
</dbReference>